<dbReference type="PANTHER" id="PTHR24422">
    <property type="entry name" value="CHEMOTAXIS PROTEIN METHYLTRANSFERASE"/>
    <property type="match status" value="1"/>
</dbReference>
<dbReference type="Pfam" id="PF01739">
    <property type="entry name" value="CheR"/>
    <property type="match status" value="1"/>
</dbReference>
<dbReference type="PROSITE" id="PS50005">
    <property type="entry name" value="TPR"/>
    <property type="match status" value="1"/>
</dbReference>
<dbReference type="GO" id="GO:0032259">
    <property type="term" value="P:methylation"/>
    <property type="evidence" value="ECO:0007669"/>
    <property type="project" value="UniProtKB-KW"/>
</dbReference>
<dbReference type="SMART" id="SM00028">
    <property type="entry name" value="TPR"/>
    <property type="match status" value="3"/>
</dbReference>
<evidence type="ECO:0000256" key="3">
    <source>
        <dbReference type="ARBA" id="ARBA00022691"/>
    </source>
</evidence>
<dbReference type="Proteomes" id="UP000198672">
    <property type="component" value="Unassembled WGS sequence"/>
</dbReference>
<evidence type="ECO:0000313" key="8">
    <source>
        <dbReference type="Proteomes" id="UP000198672"/>
    </source>
</evidence>
<organism evidence="7 8">
    <name type="scientific">Allochromatium warmingii</name>
    <name type="common">Chromatium warmingii</name>
    <dbReference type="NCBI Taxonomy" id="61595"/>
    <lineage>
        <taxon>Bacteria</taxon>
        <taxon>Pseudomonadati</taxon>
        <taxon>Pseudomonadota</taxon>
        <taxon>Gammaproteobacteria</taxon>
        <taxon>Chromatiales</taxon>
        <taxon>Chromatiaceae</taxon>
        <taxon>Allochromatium</taxon>
    </lineage>
</organism>
<feature type="repeat" description="TPR" evidence="4">
    <location>
        <begin position="389"/>
        <end position="422"/>
    </location>
</feature>
<dbReference type="InterPro" id="IPR050903">
    <property type="entry name" value="Bact_Chemotaxis_MeTrfase"/>
</dbReference>
<dbReference type="OrthoDB" id="9816309at2"/>
<evidence type="ECO:0000256" key="4">
    <source>
        <dbReference type="PROSITE-ProRule" id="PRU00339"/>
    </source>
</evidence>
<dbReference type="PRINTS" id="PR00996">
    <property type="entry name" value="CHERMTFRASE"/>
</dbReference>
<protein>
    <submittedName>
        <fullName evidence="7">Chemotaxis protein methyltransferase CheR</fullName>
    </submittedName>
</protein>
<dbReference type="SMART" id="SM00138">
    <property type="entry name" value="MeTrc"/>
    <property type="match status" value="1"/>
</dbReference>
<dbReference type="Pfam" id="PF13432">
    <property type="entry name" value="TPR_16"/>
    <property type="match status" value="1"/>
</dbReference>
<dbReference type="InterPro" id="IPR000780">
    <property type="entry name" value="CheR_MeTrfase"/>
</dbReference>
<evidence type="ECO:0000313" key="7">
    <source>
        <dbReference type="EMBL" id="SDX36388.1"/>
    </source>
</evidence>
<evidence type="ECO:0000256" key="5">
    <source>
        <dbReference type="SAM" id="MobiDB-lite"/>
    </source>
</evidence>
<keyword evidence="4" id="KW-0802">TPR repeat</keyword>
<evidence type="ECO:0000256" key="1">
    <source>
        <dbReference type="ARBA" id="ARBA00022603"/>
    </source>
</evidence>
<dbReference type="InterPro" id="IPR029063">
    <property type="entry name" value="SAM-dependent_MTases_sf"/>
</dbReference>
<reference evidence="8" key="1">
    <citation type="submission" date="2016-10" db="EMBL/GenBank/DDBJ databases">
        <authorList>
            <person name="Varghese N."/>
            <person name="Submissions S."/>
        </authorList>
    </citation>
    <scope>NUCLEOTIDE SEQUENCE [LARGE SCALE GENOMIC DNA]</scope>
    <source>
        <strain evidence="8">DSM 173</strain>
    </source>
</reference>
<dbReference type="GO" id="GO:0008757">
    <property type="term" value="F:S-adenosylmethionine-dependent methyltransferase activity"/>
    <property type="evidence" value="ECO:0007669"/>
    <property type="project" value="InterPro"/>
</dbReference>
<name>A0A1H3B3Y3_ALLWA</name>
<sequence length="492" mass="55120">MNLDALLNFIHTHLGLNAGHYGQEAWRELLLKRIATVGDPSPDAYLIRLQTDERELHTLTSLITINETYFYREPQHLRLLTEQLCPELLAQRPAAGRPVRILSVGCSTGEEPYSILMALRERYGELAEQLFEINAGDVDREVLDRARAGLYGRFSFRALSQTLQDRYFTSCAANQFQIDARLRQQVQFQPFNLLAPDYPAQLADQDVIFFRNVSIYFDAPTRQRVQEQLKTLLVPGGYLFVGIAETLANDFGVLTLRERQGMFLFVNAPPPNSPKPEKPTAGLALPAPPGARSTRPAPLRRQPSLRPTPTATARPRQPLDADRVLTAALALAQAERYAEALAELAPLGAQAMPPAEALALKAHLLLELERLPAAVDSARQLLERDPWRIEALLLLGRAAHRQGQMTESIEYLRRAVYHQPEAWPAHFQLAEVYSASGQSDLAQREYRIVLRQLERPAACVTPQVALIGAPALSLGDLRQLCQIRLRRLDPHA</sequence>
<feature type="region of interest" description="Disordered" evidence="5">
    <location>
        <begin position="267"/>
        <end position="318"/>
    </location>
</feature>
<evidence type="ECO:0000259" key="6">
    <source>
        <dbReference type="PROSITE" id="PS50123"/>
    </source>
</evidence>
<dbReference type="AlphaFoldDB" id="A0A1H3B3Y3"/>
<feature type="domain" description="CheR-type methyltransferase" evidence="6">
    <location>
        <begin position="1"/>
        <end position="270"/>
    </location>
</feature>
<dbReference type="InterPro" id="IPR022642">
    <property type="entry name" value="CheR_C"/>
</dbReference>
<dbReference type="RefSeq" id="WP_091331558.1">
    <property type="nucleotide sequence ID" value="NZ_FNOW01000002.1"/>
</dbReference>
<dbReference type="Gene3D" id="3.40.50.150">
    <property type="entry name" value="Vaccinia Virus protein VP39"/>
    <property type="match status" value="1"/>
</dbReference>
<dbReference type="STRING" id="61595.SAMN05421644_10221"/>
<gene>
    <name evidence="7" type="ORF">SAMN05421644_10221</name>
</gene>
<dbReference type="PANTHER" id="PTHR24422:SF19">
    <property type="entry name" value="CHEMOTAXIS PROTEIN METHYLTRANSFERASE"/>
    <property type="match status" value="1"/>
</dbReference>
<keyword evidence="1 7" id="KW-0489">Methyltransferase</keyword>
<accession>A0A1H3B3Y3</accession>
<dbReference type="SUPFAM" id="SSF53335">
    <property type="entry name" value="S-adenosyl-L-methionine-dependent methyltransferases"/>
    <property type="match status" value="1"/>
</dbReference>
<proteinExistence type="predicted"/>
<evidence type="ECO:0000256" key="2">
    <source>
        <dbReference type="ARBA" id="ARBA00022679"/>
    </source>
</evidence>
<dbReference type="PROSITE" id="PS50123">
    <property type="entry name" value="CHER"/>
    <property type="match status" value="1"/>
</dbReference>
<keyword evidence="3" id="KW-0949">S-adenosyl-L-methionine</keyword>
<dbReference type="EMBL" id="FNOW01000002">
    <property type="protein sequence ID" value="SDX36388.1"/>
    <property type="molecule type" value="Genomic_DNA"/>
</dbReference>
<feature type="compositionally biased region" description="Low complexity" evidence="5">
    <location>
        <begin position="307"/>
        <end position="316"/>
    </location>
</feature>
<dbReference type="InterPro" id="IPR011990">
    <property type="entry name" value="TPR-like_helical_dom_sf"/>
</dbReference>
<keyword evidence="8" id="KW-1185">Reference proteome</keyword>
<dbReference type="SUPFAM" id="SSF48452">
    <property type="entry name" value="TPR-like"/>
    <property type="match status" value="1"/>
</dbReference>
<dbReference type="Gene3D" id="1.25.40.10">
    <property type="entry name" value="Tetratricopeptide repeat domain"/>
    <property type="match status" value="1"/>
</dbReference>
<dbReference type="InterPro" id="IPR019734">
    <property type="entry name" value="TPR_rpt"/>
</dbReference>
<keyword evidence="2 7" id="KW-0808">Transferase</keyword>